<proteinExistence type="predicted"/>
<sequence length="156" mass="17199">MIEKKEIPLKNSEILYLIGESGTVGILKVGKEKILFIGTPEMEEIAQFLEEDDLIAISAFGLGEKFEKGIKSLGYITREMDAPIIVLPKDHPSSKHLSMVLSVGDKVRLNCNIIPGTHPEQDVLCSCESLSGLTIEKSKNGVTIHGKLKSYKIEDF</sequence>
<reference evidence="1 2" key="1">
    <citation type="submission" date="2016-04" db="EMBL/GenBank/DDBJ databases">
        <title>Genome sequence of Methanobrevibacter curvatus DSM 11111.</title>
        <authorList>
            <person name="Poehlein A."/>
            <person name="Seedorf H."/>
            <person name="Daniel R."/>
        </authorList>
    </citation>
    <scope>NUCLEOTIDE SEQUENCE [LARGE SCALE GENOMIC DNA]</scope>
    <source>
        <strain evidence="1 2">DSM 11111</strain>
    </source>
</reference>
<organism evidence="1 2">
    <name type="scientific">Methanobrevibacter curvatus</name>
    <dbReference type="NCBI Taxonomy" id="49547"/>
    <lineage>
        <taxon>Archaea</taxon>
        <taxon>Methanobacteriati</taxon>
        <taxon>Methanobacteriota</taxon>
        <taxon>Methanomada group</taxon>
        <taxon>Methanobacteria</taxon>
        <taxon>Methanobacteriales</taxon>
        <taxon>Methanobacteriaceae</taxon>
        <taxon>Methanobrevibacter</taxon>
    </lineage>
</organism>
<dbReference type="OrthoDB" id="80177at2157"/>
<evidence type="ECO:0000313" key="1">
    <source>
        <dbReference type="EMBL" id="KZX16058.1"/>
    </source>
</evidence>
<comment type="caution">
    <text evidence="1">The sequence shown here is derived from an EMBL/GenBank/DDBJ whole genome shotgun (WGS) entry which is preliminary data.</text>
</comment>
<dbReference type="AlphaFoldDB" id="A0A166DXJ0"/>
<protein>
    <submittedName>
        <fullName evidence="1">Uncharacterized protein</fullName>
    </submittedName>
</protein>
<accession>A0A166DXJ0</accession>
<gene>
    <name evidence="1" type="ORF">MBCUR_01260</name>
</gene>
<name>A0A166DXJ0_9EURY</name>
<dbReference type="PATRIC" id="fig|49547.3.peg.136"/>
<dbReference type="EMBL" id="LWMV01000019">
    <property type="protein sequence ID" value="KZX16058.1"/>
    <property type="molecule type" value="Genomic_DNA"/>
</dbReference>
<evidence type="ECO:0000313" key="2">
    <source>
        <dbReference type="Proteomes" id="UP000077245"/>
    </source>
</evidence>
<dbReference type="RefSeq" id="WP_067088912.1">
    <property type="nucleotide sequence ID" value="NZ_LWMV01000019.1"/>
</dbReference>
<dbReference type="Proteomes" id="UP000077245">
    <property type="component" value="Unassembled WGS sequence"/>
</dbReference>
<keyword evidence="2" id="KW-1185">Reference proteome</keyword>
<dbReference type="STRING" id="49547.MBCUR_01260"/>